<dbReference type="RefSeq" id="WP_007186886.1">
    <property type="nucleotide sequence ID" value="NZ_AKGD01000003.1"/>
</dbReference>
<dbReference type="EMBL" id="AKGD01000003">
    <property type="protein sequence ID" value="EIT68756.1"/>
    <property type="molecule type" value="Genomic_DNA"/>
</dbReference>
<feature type="signal peptide" evidence="1">
    <location>
        <begin position="1"/>
        <end position="29"/>
    </location>
</feature>
<proteinExistence type="predicted"/>
<sequence>MSMNLVRPMRALAGFGLAAATLYCASASAHTVWLQPDSTPGVYRVYFGGHAGKLESYPADKLKSADAYDASGKRIDMIRTDAADGVRLRPVREPALIAMHYENGIWTRTPEGRSVNKTLDEVPGAKQATNAVKYHKTILQWTPFVTQTLGQPFEVTPLEAKAPRAGQPLRVRITIDGKPAAGIKIGRDEEGSEGISDADGVASFVPTKGFNKLWSGQRTKVSGNPKFTEFSYEYLFGFHAE</sequence>
<dbReference type="Proteomes" id="UP000003704">
    <property type="component" value="Unassembled WGS sequence"/>
</dbReference>
<evidence type="ECO:0000313" key="3">
    <source>
        <dbReference type="Proteomes" id="UP000003704"/>
    </source>
</evidence>
<dbReference type="STRING" id="1172194.WQQ_39510"/>
<keyword evidence="3" id="KW-1185">Reference proteome</keyword>
<evidence type="ECO:0000313" key="2">
    <source>
        <dbReference type="EMBL" id="EIT68756.1"/>
    </source>
</evidence>
<reference evidence="2 3" key="1">
    <citation type="journal article" date="2012" name="J. Bacteriol.">
        <title>Genome Sequence of n-Alkane-Degrading Hydrocarboniphaga effusa Strain AP103T (ATCC BAA-332T).</title>
        <authorList>
            <person name="Chang H.K."/>
            <person name="Zylstra G.J."/>
            <person name="Chae J.C."/>
        </authorList>
    </citation>
    <scope>NUCLEOTIDE SEQUENCE [LARGE SCALE GENOMIC DNA]</scope>
    <source>
        <strain evidence="2 3">AP103</strain>
    </source>
</reference>
<dbReference type="Pfam" id="PF10670">
    <property type="entry name" value="DUF4198"/>
    <property type="match status" value="1"/>
</dbReference>
<dbReference type="InterPro" id="IPR019613">
    <property type="entry name" value="DUF4198"/>
</dbReference>
<comment type="caution">
    <text evidence="2">The sequence shown here is derived from an EMBL/GenBank/DDBJ whole genome shotgun (WGS) entry which is preliminary data.</text>
</comment>
<evidence type="ECO:0000256" key="1">
    <source>
        <dbReference type="SAM" id="SignalP"/>
    </source>
</evidence>
<organism evidence="2 3">
    <name type="scientific">Hydrocarboniphaga effusa AP103</name>
    <dbReference type="NCBI Taxonomy" id="1172194"/>
    <lineage>
        <taxon>Bacteria</taxon>
        <taxon>Pseudomonadati</taxon>
        <taxon>Pseudomonadota</taxon>
        <taxon>Gammaproteobacteria</taxon>
        <taxon>Nevskiales</taxon>
        <taxon>Nevskiaceae</taxon>
        <taxon>Hydrocarboniphaga</taxon>
    </lineage>
</organism>
<dbReference type="AlphaFoldDB" id="I8HYZ8"/>
<protein>
    <submittedName>
        <fullName evidence="2">Putative cobalt transport system periplasmic-binding protein</fullName>
    </submittedName>
</protein>
<gene>
    <name evidence="2" type="ORF">WQQ_39510</name>
</gene>
<keyword evidence="1" id="KW-0732">Signal</keyword>
<accession>I8HYZ8</accession>
<feature type="chain" id="PRO_5003713237" evidence="1">
    <location>
        <begin position="30"/>
        <end position="241"/>
    </location>
</feature>
<name>I8HYZ8_9GAMM</name>